<dbReference type="EMBL" id="JAHRHJ020000007">
    <property type="protein sequence ID" value="KAH9309128.1"/>
    <property type="molecule type" value="Genomic_DNA"/>
</dbReference>
<accession>A0AA38FSG0</accession>
<feature type="compositionally biased region" description="Polar residues" evidence="1">
    <location>
        <begin position="125"/>
        <end position="137"/>
    </location>
</feature>
<dbReference type="PANTHER" id="PTHR46880:SF5">
    <property type="entry name" value="DUF4371 DOMAIN-CONTAINING PROTEIN"/>
    <property type="match status" value="1"/>
</dbReference>
<evidence type="ECO:0000313" key="2">
    <source>
        <dbReference type="EMBL" id="KAH9309128.1"/>
    </source>
</evidence>
<feature type="region of interest" description="Disordered" evidence="1">
    <location>
        <begin position="96"/>
        <end position="137"/>
    </location>
</feature>
<reference evidence="2 3" key="1">
    <citation type="journal article" date="2021" name="Nat. Plants">
        <title>The Taxus genome provides insights into paclitaxel biosynthesis.</title>
        <authorList>
            <person name="Xiong X."/>
            <person name="Gou J."/>
            <person name="Liao Q."/>
            <person name="Li Y."/>
            <person name="Zhou Q."/>
            <person name="Bi G."/>
            <person name="Li C."/>
            <person name="Du R."/>
            <person name="Wang X."/>
            <person name="Sun T."/>
            <person name="Guo L."/>
            <person name="Liang H."/>
            <person name="Lu P."/>
            <person name="Wu Y."/>
            <person name="Zhang Z."/>
            <person name="Ro D.K."/>
            <person name="Shang Y."/>
            <person name="Huang S."/>
            <person name="Yan J."/>
        </authorList>
    </citation>
    <scope>NUCLEOTIDE SEQUENCE [LARGE SCALE GENOMIC DNA]</scope>
    <source>
        <strain evidence="2">Ta-2019</strain>
    </source>
</reference>
<proteinExistence type="predicted"/>
<keyword evidence="3" id="KW-1185">Reference proteome</keyword>
<dbReference type="AlphaFoldDB" id="A0AA38FSG0"/>
<feature type="non-terminal residue" evidence="2">
    <location>
        <position position="423"/>
    </location>
</feature>
<evidence type="ECO:0000313" key="3">
    <source>
        <dbReference type="Proteomes" id="UP000824469"/>
    </source>
</evidence>
<comment type="caution">
    <text evidence="2">The sequence shown here is derived from an EMBL/GenBank/DDBJ whole genome shotgun (WGS) entry which is preliminary data.</text>
</comment>
<organism evidence="2 3">
    <name type="scientific">Taxus chinensis</name>
    <name type="common">Chinese yew</name>
    <name type="synonym">Taxus wallichiana var. chinensis</name>
    <dbReference type="NCBI Taxonomy" id="29808"/>
    <lineage>
        <taxon>Eukaryota</taxon>
        <taxon>Viridiplantae</taxon>
        <taxon>Streptophyta</taxon>
        <taxon>Embryophyta</taxon>
        <taxon>Tracheophyta</taxon>
        <taxon>Spermatophyta</taxon>
        <taxon>Pinopsida</taxon>
        <taxon>Pinidae</taxon>
        <taxon>Conifers II</taxon>
        <taxon>Cupressales</taxon>
        <taxon>Taxaceae</taxon>
        <taxon>Taxus</taxon>
    </lineage>
</organism>
<evidence type="ECO:0008006" key="4">
    <source>
        <dbReference type="Google" id="ProtNLM"/>
    </source>
</evidence>
<gene>
    <name evidence="2" type="ORF">KI387_037039</name>
</gene>
<sequence>MEGASSKNAKTLKVTKKSQKSLFKYFGNSVDIDIENTNQIDATTKNQNTDCVEGIIEVDMHSAQYQSQTNDTYDNMPDLEDIVPVGVQPEVHQDITHTNTQQNGTQKSNSNSGPRKRKPGDCDIAQNSTQKSKTLKTNKNMWTIGRTYRFDWAAKFPFIEPVQSSNSEEIPSECTCTICTWKLGKQQKMQMKLDTIEKHCGKQYLTVTGADGQKIKTHRWKTEKECMHVRYAVEYEAEQKKHRHLLEKGGTITSHIGKMKQTNLHAKFIQFSTLFHILKKGRPISDFLDFKVLYQFNGMLNVPQSHWSESSGWEMAKCLSMIEKEDLKENVKKEKFISLSIDEVTTVDNTAWVCIHVYTLENHIRTPHLLGVMKMVENCNAENLHKIVVSHLKDIAGMTDYEIATKLVCIGVDGASVMQGHRT</sequence>
<evidence type="ECO:0000256" key="1">
    <source>
        <dbReference type="SAM" id="MobiDB-lite"/>
    </source>
</evidence>
<protein>
    <recommendedName>
        <fullName evidence="4">DUF4371 domain-containing protein</fullName>
    </recommendedName>
</protein>
<dbReference type="Proteomes" id="UP000824469">
    <property type="component" value="Unassembled WGS sequence"/>
</dbReference>
<feature type="compositionally biased region" description="Polar residues" evidence="1">
    <location>
        <begin position="96"/>
        <end position="113"/>
    </location>
</feature>
<dbReference type="PANTHER" id="PTHR46880">
    <property type="entry name" value="RAS-ASSOCIATING DOMAIN-CONTAINING PROTEIN"/>
    <property type="match status" value="1"/>
</dbReference>
<name>A0AA38FSG0_TAXCH</name>